<sequence length="123" mass="13578">LSDFSLVVCWNCWNCLERSYHPSAIPAHLLGRVVKGGLLVIGGDYQWDNIKKDTEDTGTQDNTYLTDCLVTSKGNLQEEIFRLLGGSDAVEQVGEVVSIPVAFPTSEGTADIRVMKLATYRKK</sequence>
<feature type="non-terminal residue" evidence="1">
    <location>
        <position position="1"/>
    </location>
</feature>
<proteinExistence type="predicted"/>
<organism evidence="1 2">
    <name type="scientific">Leishmania naiffi</name>
    <dbReference type="NCBI Taxonomy" id="5678"/>
    <lineage>
        <taxon>Eukaryota</taxon>
        <taxon>Discoba</taxon>
        <taxon>Euglenozoa</taxon>
        <taxon>Kinetoplastea</taxon>
        <taxon>Metakinetoplastina</taxon>
        <taxon>Trypanosomatida</taxon>
        <taxon>Trypanosomatidae</taxon>
        <taxon>Leishmaniinae</taxon>
        <taxon>Leishmania</taxon>
        <taxon>Leishmania naiffi species complex</taxon>
    </lineage>
</organism>
<dbReference type="AlphaFoldDB" id="A0AAW3BHE6"/>
<dbReference type="Proteomes" id="UP001501274">
    <property type="component" value="Unassembled WGS sequence"/>
</dbReference>
<dbReference type="EMBL" id="JBAMZN010000031">
    <property type="protein sequence ID" value="KAL0521387.1"/>
    <property type="molecule type" value="Genomic_DNA"/>
</dbReference>
<name>A0AAW3BHE6_9TRYP</name>
<gene>
    <name evidence="1" type="ORF">Q4I28_005582</name>
</gene>
<evidence type="ECO:0000313" key="2">
    <source>
        <dbReference type="Proteomes" id="UP001501274"/>
    </source>
</evidence>
<protein>
    <submittedName>
        <fullName evidence="1">Uncharacterized protein</fullName>
    </submittedName>
</protein>
<evidence type="ECO:0000313" key="1">
    <source>
        <dbReference type="EMBL" id="KAL0521387.1"/>
    </source>
</evidence>
<comment type="caution">
    <text evidence="1">The sequence shown here is derived from an EMBL/GenBank/DDBJ whole genome shotgun (WGS) entry which is preliminary data.</text>
</comment>
<reference evidence="1 2" key="1">
    <citation type="submission" date="2024-02" db="EMBL/GenBank/DDBJ databases">
        <title>FIRST GENOME SEQUENCES OF Leishmania (Viannia) shawi, Leishmania (Viannia) lindenbergi AND Leishmania (Viannia) utingensis.</title>
        <authorList>
            <person name="Resadore F."/>
            <person name="Custodio M.G.F."/>
            <person name="Boite M.C."/>
            <person name="Cupolillo E."/>
            <person name="Ferreira G.E.M."/>
        </authorList>
    </citation>
    <scope>NUCLEOTIDE SEQUENCE [LARGE SCALE GENOMIC DNA]</scope>
    <source>
        <strain evidence="1 2">MDAS/BR/1979/M5533</strain>
    </source>
</reference>
<keyword evidence="2" id="KW-1185">Reference proteome</keyword>
<accession>A0AAW3BHE6</accession>